<dbReference type="InterPro" id="IPR014001">
    <property type="entry name" value="Helicase_ATP-bd"/>
</dbReference>
<dbReference type="RefSeq" id="XP_014669514.1">
    <property type="nucleotide sequence ID" value="XM_014814028.1"/>
</dbReference>
<feature type="compositionally biased region" description="Low complexity" evidence="8">
    <location>
        <begin position="535"/>
        <end position="566"/>
    </location>
</feature>
<comment type="catalytic activity">
    <reaction evidence="7">
        <text>ATP + H2O = ADP + phosphate + H(+)</text>
        <dbReference type="Rhea" id="RHEA:13065"/>
        <dbReference type="ChEBI" id="CHEBI:15377"/>
        <dbReference type="ChEBI" id="CHEBI:15378"/>
        <dbReference type="ChEBI" id="CHEBI:30616"/>
        <dbReference type="ChEBI" id="CHEBI:43474"/>
        <dbReference type="ChEBI" id="CHEBI:456216"/>
        <dbReference type="EC" id="3.6.4.13"/>
    </reaction>
</comment>
<dbReference type="Pfam" id="PF00271">
    <property type="entry name" value="Helicase_C"/>
    <property type="match status" value="1"/>
</dbReference>
<dbReference type="Proteomes" id="UP000695022">
    <property type="component" value="Unplaced"/>
</dbReference>
<feature type="domain" description="Helicase C-terminal" evidence="10">
    <location>
        <begin position="300"/>
        <end position="452"/>
    </location>
</feature>
<evidence type="ECO:0000259" key="10">
    <source>
        <dbReference type="PROSITE" id="PS51194"/>
    </source>
</evidence>
<dbReference type="CDD" id="cd17941">
    <property type="entry name" value="DEADc_DDX10"/>
    <property type="match status" value="1"/>
</dbReference>
<evidence type="ECO:0000256" key="4">
    <source>
        <dbReference type="ARBA" id="ARBA00022840"/>
    </source>
</evidence>
<dbReference type="Pfam" id="PF13959">
    <property type="entry name" value="CTE_SPB4"/>
    <property type="match status" value="1"/>
</dbReference>
<dbReference type="SMART" id="SM01178">
    <property type="entry name" value="DUF4217"/>
    <property type="match status" value="1"/>
</dbReference>
<feature type="compositionally biased region" description="Basic residues" evidence="8">
    <location>
        <begin position="686"/>
        <end position="697"/>
    </location>
</feature>
<feature type="region of interest" description="Disordered" evidence="8">
    <location>
        <begin position="673"/>
        <end position="794"/>
    </location>
</feature>
<evidence type="ECO:0000256" key="5">
    <source>
        <dbReference type="ARBA" id="ARBA00022884"/>
    </source>
</evidence>
<dbReference type="InterPro" id="IPR027417">
    <property type="entry name" value="P-loop_NTPase"/>
</dbReference>
<dbReference type="SUPFAM" id="SSF52540">
    <property type="entry name" value="P-loop containing nucleoside triphosphate hydrolases"/>
    <property type="match status" value="1"/>
</dbReference>
<dbReference type="InterPro" id="IPR014014">
    <property type="entry name" value="RNA_helicase_DEAD_Q_motif"/>
</dbReference>
<evidence type="ECO:0000259" key="9">
    <source>
        <dbReference type="PROSITE" id="PS51192"/>
    </source>
</evidence>
<gene>
    <name evidence="13" type="primary">LOC106810613</name>
</gene>
<feature type="compositionally biased region" description="Basic and acidic residues" evidence="8">
    <location>
        <begin position="698"/>
        <end position="713"/>
    </location>
</feature>
<comment type="similarity">
    <text evidence="7">Belongs to the DEAD box helicase family.</text>
</comment>
<evidence type="ECO:0000313" key="12">
    <source>
        <dbReference type="Proteomes" id="UP000695022"/>
    </source>
</evidence>
<dbReference type="SMART" id="SM00490">
    <property type="entry name" value="HELICc"/>
    <property type="match status" value="1"/>
</dbReference>
<evidence type="ECO:0000256" key="6">
    <source>
        <dbReference type="PROSITE-ProRule" id="PRU00552"/>
    </source>
</evidence>
<dbReference type="Pfam" id="PF00270">
    <property type="entry name" value="DEAD"/>
    <property type="match status" value="1"/>
</dbReference>
<dbReference type="InterPro" id="IPR001650">
    <property type="entry name" value="Helicase_C-like"/>
</dbReference>
<sequence>MGFKMDAHMIVNKKRASTENRKLDKNGKDKISRDNDKRFTERTSTWKKEDAEIEKLTAQYPQIDPKKIEKFTDLPLSWKTQKGLMESNYVNPTEIQRASIGLALQGHDILGAAKTGSGKTIAFLVPILENLYKQKWSSLWGIGALIITPTRELAYQIFEVLRKVGSKHDFSAGLVIGGKDLKFEMKRIQRCNIMICTPGRLLQHMDENHLFDCSSLQMLVLDEADRILDLGFQQTMNAIVANLPAERQTLLYSATQTKSVAALARLSLARPIYVSAHEHAAYSTPATLAQSYVVCTLRDKFNLLYSFVRSHLKRKSLVFMTSCKQVKYMYETFCRLRPGVSVLALYGTLHQLRRMAVYDEFCRKQHAVLFATDVAARGLDFPAVDWVVQLDCPEDANTYIHRAGRTARFEKDGESLLVLMPSEEETMIEQLRQKKIPINKIKVNPKRQLDLQKKLESLCAQDVDLKESAKRCFVSYLKSVFLMKDKAVFVVGALDTDAYANSLGLAVTPRIRFLRKYEKQQQQQQQQQRVGGGAAAFASEESDSSSGGESNRLGKPKPGAAAAASRFRKPASLAAADSDSDGDELLTVKSWLDVSRGGGEEEEEEGARHRRERIVTKAAFARKVQKKKIHVNSKITFDDDGVARDTLQKPVAAAVDIAADDDEGGIDIEVARQRMQEEDRIDRQTFRQKVKEKHREKRMKERAGRDRKNRDDGGAAAMLDVSGSDDDGPDLSWLPDPDRVRARRNDDSSESEEEASEAGEQARRARKRRKKSESESGSEEEREVMDTGLPLEMDEELALRLLGD</sequence>
<feature type="compositionally biased region" description="Basic and acidic residues" evidence="8">
    <location>
        <begin position="16"/>
        <end position="43"/>
    </location>
</feature>
<dbReference type="InterPro" id="IPR000629">
    <property type="entry name" value="RNA-helicase_DEAD-box_CS"/>
</dbReference>
<organism evidence="12 13">
    <name type="scientific">Priapulus caudatus</name>
    <name type="common">Priapulid worm</name>
    <dbReference type="NCBI Taxonomy" id="37621"/>
    <lineage>
        <taxon>Eukaryota</taxon>
        <taxon>Metazoa</taxon>
        <taxon>Ecdysozoa</taxon>
        <taxon>Scalidophora</taxon>
        <taxon>Priapulida</taxon>
        <taxon>Priapulimorpha</taxon>
        <taxon>Priapulimorphida</taxon>
        <taxon>Priapulidae</taxon>
        <taxon>Priapulus</taxon>
    </lineage>
</organism>
<dbReference type="GO" id="GO:0004386">
    <property type="term" value="F:helicase activity"/>
    <property type="evidence" value="ECO:0007669"/>
    <property type="project" value="UniProtKB-KW"/>
</dbReference>
<dbReference type="PROSITE" id="PS00039">
    <property type="entry name" value="DEAD_ATP_HELICASE"/>
    <property type="match status" value="1"/>
</dbReference>
<dbReference type="InterPro" id="IPR011545">
    <property type="entry name" value="DEAD/DEAH_box_helicase_dom"/>
</dbReference>
<feature type="compositionally biased region" description="Acidic residues" evidence="8">
    <location>
        <begin position="748"/>
        <end position="757"/>
    </location>
</feature>
<dbReference type="SMART" id="SM00487">
    <property type="entry name" value="DEXDc"/>
    <property type="match status" value="1"/>
</dbReference>
<dbReference type="Gene3D" id="3.40.50.300">
    <property type="entry name" value="P-loop containing nucleotide triphosphate hydrolases"/>
    <property type="match status" value="2"/>
</dbReference>
<feature type="compositionally biased region" description="Basic and acidic residues" evidence="8">
    <location>
        <begin position="673"/>
        <end position="685"/>
    </location>
</feature>
<dbReference type="CDD" id="cd18787">
    <property type="entry name" value="SF2_C_DEAD"/>
    <property type="match status" value="1"/>
</dbReference>
<keyword evidence="12" id="KW-1185">Reference proteome</keyword>
<proteinExistence type="inferred from homology"/>
<keyword evidence="4 7" id="KW-0067">ATP-binding</keyword>
<protein>
    <recommendedName>
        <fullName evidence="7">ATP-dependent RNA helicase</fullName>
        <ecNumber evidence="7">3.6.4.13</ecNumber>
    </recommendedName>
</protein>
<dbReference type="PROSITE" id="PS51194">
    <property type="entry name" value="HELICASE_CTER"/>
    <property type="match status" value="1"/>
</dbReference>
<dbReference type="PANTHER" id="PTHR24031">
    <property type="entry name" value="RNA HELICASE"/>
    <property type="match status" value="1"/>
</dbReference>
<dbReference type="PROSITE" id="PS51192">
    <property type="entry name" value="HELICASE_ATP_BIND_1"/>
    <property type="match status" value="1"/>
</dbReference>
<evidence type="ECO:0000259" key="11">
    <source>
        <dbReference type="PROSITE" id="PS51195"/>
    </source>
</evidence>
<evidence type="ECO:0000256" key="1">
    <source>
        <dbReference type="ARBA" id="ARBA00022741"/>
    </source>
</evidence>
<comment type="function">
    <text evidence="7">RNA helicase.</text>
</comment>
<evidence type="ECO:0000313" key="13">
    <source>
        <dbReference type="RefSeq" id="XP_014669514.1"/>
    </source>
</evidence>
<feature type="domain" description="DEAD-box RNA helicase Q" evidence="11">
    <location>
        <begin position="69"/>
        <end position="97"/>
    </location>
</feature>
<feature type="compositionally biased region" description="Basic and acidic residues" evidence="8">
    <location>
        <begin position="736"/>
        <end position="747"/>
    </location>
</feature>
<keyword evidence="3 7" id="KW-0347">Helicase</keyword>
<dbReference type="EC" id="3.6.4.13" evidence="7"/>
<keyword evidence="5 7" id="KW-0694">RNA-binding</keyword>
<evidence type="ECO:0000256" key="2">
    <source>
        <dbReference type="ARBA" id="ARBA00022801"/>
    </source>
</evidence>
<evidence type="ECO:0000256" key="7">
    <source>
        <dbReference type="RuleBase" id="RU365068"/>
    </source>
</evidence>
<feature type="short sequence motif" description="Q motif" evidence="6">
    <location>
        <begin position="69"/>
        <end position="97"/>
    </location>
</feature>
<keyword evidence="1 7" id="KW-0547">Nucleotide-binding</keyword>
<name>A0ABM1EBE3_PRICU</name>
<reference evidence="13" key="1">
    <citation type="submission" date="2025-08" db="UniProtKB">
        <authorList>
            <consortium name="RefSeq"/>
        </authorList>
    </citation>
    <scope>IDENTIFICATION</scope>
</reference>
<feature type="region of interest" description="Disordered" evidence="8">
    <location>
        <begin position="518"/>
        <end position="566"/>
    </location>
</feature>
<dbReference type="InterPro" id="IPR025313">
    <property type="entry name" value="SPB4-like_CTE"/>
</dbReference>
<feature type="domain" description="Helicase ATP-binding" evidence="9">
    <location>
        <begin position="100"/>
        <end position="274"/>
    </location>
</feature>
<comment type="domain">
    <text evidence="7">The Q motif is unique to and characteristic of the DEAD box family of RNA helicases and controls ATP binding and hydrolysis.</text>
</comment>
<evidence type="ECO:0000256" key="3">
    <source>
        <dbReference type="ARBA" id="ARBA00022806"/>
    </source>
</evidence>
<dbReference type="GeneID" id="106810613"/>
<dbReference type="PROSITE" id="PS51195">
    <property type="entry name" value="Q_MOTIF"/>
    <property type="match status" value="1"/>
</dbReference>
<feature type="region of interest" description="Disordered" evidence="8">
    <location>
        <begin position="1"/>
        <end position="43"/>
    </location>
</feature>
<evidence type="ECO:0000256" key="8">
    <source>
        <dbReference type="SAM" id="MobiDB-lite"/>
    </source>
</evidence>
<accession>A0ABM1EBE3</accession>
<keyword evidence="2 7" id="KW-0378">Hydrolase</keyword>